<evidence type="ECO:0000313" key="3">
    <source>
        <dbReference type="Proteomes" id="UP001386955"/>
    </source>
</evidence>
<accession>A0AAN9XE33</accession>
<gene>
    <name evidence="2" type="ORF">VNO78_23748</name>
</gene>
<keyword evidence="1" id="KW-1133">Transmembrane helix</keyword>
<sequence length="89" mass="10358">MRSFVYNLFGVSGQVYFNISPLLCIALNLSVLFPHIVRQLRFLSIQEYLLFVKVDAILFRTNNVNKLMPFCFVLTMSIEHLCVSKERTP</sequence>
<dbReference type="Proteomes" id="UP001386955">
    <property type="component" value="Unassembled WGS sequence"/>
</dbReference>
<evidence type="ECO:0000313" key="2">
    <source>
        <dbReference type="EMBL" id="KAK7388920.1"/>
    </source>
</evidence>
<keyword evidence="1" id="KW-0472">Membrane</keyword>
<name>A0AAN9XE33_PSOTE</name>
<proteinExistence type="predicted"/>
<organism evidence="2 3">
    <name type="scientific">Psophocarpus tetragonolobus</name>
    <name type="common">Winged bean</name>
    <name type="synonym">Dolichos tetragonolobus</name>
    <dbReference type="NCBI Taxonomy" id="3891"/>
    <lineage>
        <taxon>Eukaryota</taxon>
        <taxon>Viridiplantae</taxon>
        <taxon>Streptophyta</taxon>
        <taxon>Embryophyta</taxon>
        <taxon>Tracheophyta</taxon>
        <taxon>Spermatophyta</taxon>
        <taxon>Magnoliopsida</taxon>
        <taxon>eudicotyledons</taxon>
        <taxon>Gunneridae</taxon>
        <taxon>Pentapetalae</taxon>
        <taxon>rosids</taxon>
        <taxon>fabids</taxon>
        <taxon>Fabales</taxon>
        <taxon>Fabaceae</taxon>
        <taxon>Papilionoideae</taxon>
        <taxon>50 kb inversion clade</taxon>
        <taxon>NPAAA clade</taxon>
        <taxon>indigoferoid/millettioid clade</taxon>
        <taxon>Phaseoleae</taxon>
        <taxon>Psophocarpus</taxon>
    </lineage>
</organism>
<keyword evidence="3" id="KW-1185">Reference proteome</keyword>
<dbReference type="AlphaFoldDB" id="A0AAN9XE33"/>
<evidence type="ECO:0000256" key="1">
    <source>
        <dbReference type="SAM" id="Phobius"/>
    </source>
</evidence>
<comment type="caution">
    <text evidence="2">The sequence shown here is derived from an EMBL/GenBank/DDBJ whole genome shotgun (WGS) entry which is preliminary data.</text>
</comment>
<dbReference type="EMBL" id="JAYMYS010000006">
    <property type="protein sequence ID" value="KAK7388920.1"/>
    <property type="molecule type" value="Genomic_DNA"/>
</dbReference>
<reference evidence="2 3" key="1">
    <citation type="submission" date="2024-01" db="EMBL/GenBank/DDBJ databases">
        <title>The genomes of 5 underutilized Papilionoideae crops provide insights into root nodulation and disease resistanc.</title>
        <authorList>
            <person name="Jiang F."/>
        </authorList>
    </citation>
    <scope>NUCLEOTIDE SEQUENCE [LARGE SCALE GENOMIC DNA]</scope>
    <source>
        <strain evidence="2">DUOXIRENSHENG_FW03</strain>
        <tissue evidence="2">Leaves</tissue>
    </source>
</reference>
<keyword evidence="1" id="KW-0812">Transmembrane</keyword>
<protein>
    <submittedName>
        <fullName evidence="2">Uncharacterized protein</fullName>
    </submittedName>
</protein>
<feature type="transmembrane region" description="Helical" evidence="1">
    <location>
        <begin position="15"/>
        <end position="37"/>
    </location>
</feature>